<organism evidence="1 2">
    <name type="scientific">Tuber melanosporum (strain Mel28)</name>
    <name type="common">Perigord black truffle</name>
    <dbReference type="NCBI Taxonomy" id="656061"/>
    <lineage>
        <taxon>Eukaryota</taxon>
        <taxon>Fungi</taxon>
        <taxon>Dikarya</taxon>
        <taxon>Ascomycota</taxon>
        <taxon>Pezizomycotina</taxon>
        <taxon>Pezizomycetes</taxon>
        <taxon>Pezizales</taxon>
        <taxon>Tuberaceae</taxon>
        <taxon>Tuber</taxon>
    </lineage>
</organism>
<protein>
    <submittedName>
        <fullName evidence="1">(Perigord truffle) hypothetical protein</fullName>
    </submittedName>
</protein>
<dbReference type="AlphaFoldDB" id="D5G7K1"/>
<dbReference type="STRING" id="656061.D5G7K1"/>
<dbReference type="Proteomes" id="UP000006911">
    <property type="component" value="Unassembled WGS sequence"/>
</dbReference>
<evidence type="ECO:0000313" key="1">
    <source>
        <dbReference type="EMBL" id="CAZ80494.1"/>
    </source>
</evidence>
<dbReference type="KEGG" id="tml:GSTUM_00002642001"/>
<name>D5G7K1_TUBMM</name>
<accession>D5G7K1</accession>
<gene>
    <name evidence="1" type="ORF">GSTUM_00002642001</name>
</gene>
<dbReference type="GeneID" id="9186974"/>
<sequence>MMTFDKLCGLGYISKLRRMRLEWLVSWNSTASSEEPFHVSPLLLLRCFALGPAPEVKPTGLFERCQARYFGKNPSGMRT</sequence>
<dbReference type="HOGENOM" id="CLU_2607755_0_0_1"/>
<keyword evidence="2" id="KW-1185">Reference proteome</keyword>
<proteinExistence type="predicted"/>
<dbReference type="RefSeq" id="XP_002836303.1">
    <property type="nucleotide sequence ID" value="XM_002836257.1"/>
</dbReference>
<reference evidence="1 2" key="1">
    <citation type="journal article" date="2010" name="Nature">
        <title>Perigord black truffle genome uncovers evolutionary origins and mechanisms of symbiosis.</title>
        <authorList>
            <person name="Martin F."/>
            <person name="Kohler A."/>
            <person name="Murat C."/>
            <person name="Balestrini R."/>
            <person name="Coutinho P.M."/>
            <person name="Jaillon O."/>
            <person name="Montanini B."/>
            <person name="Morin E."/>
            <person name="Noel B."/>
            <person name="Percudani R."/>
            <person name="Porcel B."/>
            <person name="Rubini A."/>
            <person name="Amicucci A."/>
            <person name="Amselem J."/>
            <person name="Anthouard V."/>
            <person name="Arcioni S."/>
            <person name="Artiguenave F."/>
            <person name="Aury J.M."/>
            <person name="Ballario P."/>
            <person name="Bolchi A."/>
            <person name="Brenna A."/>
            <person name="Brun A."/>
            <person name="Buee M."/>
            <person name="Cantarel B."/>
            <person name="Chevalier G."/>
            <person name="Couloux A."/>
            <person name="Da Silva C."/>
            <person name="Denoeud F."/>
            <person name="Duplessis S."/>
            <person name="Ghignone S."/>
            <person name="Hilselberger B."/>
            <person name="Iotti M."/>
            <person name="Marcais B."/>
            <person name="Mello A."/>
            <person name="Miranda M."/>
            <person name="Pacioni G."/>
            <person name="Quesneville H."/>
            <person name="Riccioni C."/>
            <person name="Ruotolo R."/>
            <person name="Splivallo R."/>
            <person name="Stocchi V."/>
            <person name="Tisserant E."/>
            <person name="Viscomi A.R."/>
            <person name="Zambonelli A."/>
            <person name="Zampieri E."/>
            <person name="Henrissat B."/>
            <person name="Lebrun M.H."/>
            <person name="Paolocci F."/>
            <person name="Bonfante P."/>
            <person name="Ottonello S."/>
            <person name="Wincker P."/>
        </authorList>
    </citation>
    <scope>NUCLEOTIDE SEQUENCE [LARGE SCALE GENOMIC DNA]</scope>
    <source>
        <strain evidence="1 2">Mel28</strain>
    </source>
</reference>
<evidence type="ECO:0000313" key="2">
    <source>
        <dbReference type="Proteomes" id="UP000006911"/>
    </source>
</evidence>
<dbReference type="EMBL" id="FN430030">
    <property type="protein sequence ID" value="CAZ80494.1"/>
    <property type="molecule type" value="Genomic_DNA"/>
</dbReference>
<dbReference type="InParanoid" id="D5G7K1"/>